<dbReference type="InterPro" id="IPR036390">
    <property type="entry name" value="WH_DNA-bd_sf"/>
</dbReference>
<dbReference type="Pfam" id="PF03466">
    <property type="entry name" value="LysR_substrate"/>
    <property type="match status" value="1"/>
</dbReference>
<dbReference type="EMBL" id="LABX01000313">
    <property type="protein sequence ID" value="KMO27363.1"/>
    <property type="molecule type" value="Genomic_DNA"/>
</dbReference>
<organism evidence="6 7">
    <name type="scientific">Methylobacterium aquaticum</name>
    <dbReference type="NCBI Taxonomy" id="270351"/>
    <lineage>
        <taxon>Bacteria</taxon>
        <taxon>Pseudomonadati</taxon>
        <taxon>Pseudomonadota</taxon>
        <taxon>Alphaproteobacteria</taxon>
        <taxon>Hyphomicrobiales</taxon>
        <taxon>Methylobacteriaceae</taxon>
        <taxon>Methylobacterium</taxon>
    </lineage>
</organism>
<dbReference type="PATRIC" id="fig|270351.6.peg.4718"/>
<dbReference type="InterPro" id="IPR036388">
    <property type="entry name" value="WH-like_DNA-bd_sf"/>
</dbReference>
<evidence type="ECO:0000256" key="4">
    <source>
        <dbReference type="ARBA" id="ARBA00023163"/>
    </source>
</evidence>
<evidence type="ECO:0000259" key="5">
    <source>
        <dbReference type="PROSITE" id="PS50931"/>
    </source>
</evidence>
<dbReference type="SUPFAM" id="SSF46785">
    <property type="entry name" value="Winged helix' DNA-binding domain"/>
    <property type="match status" value="1"/>
</dbReference>
<evidence type="ECO:0000256" key="1">
    <source>
        <dbReference type="ARBA" id="ARBA00009437"/>
    </source>
</evidence>
<dbReference type="InterPro" id="IPR000847">
    <property type="entry name" value="LysR_HTH_N"/>
</dbReference>
<dbReference type="Gene3D" id="3.40.190.290">
    <property type="match status" value="1"/>
</dbReference>
<accession>A0A0J6S1E5</accession>
<gene>
    <name evidence="6" type="ORF">VP06_31000</name>
</gene>
<keyword evidence="4" id="KW-0804">Transcription</keyword>
<dbReference type="PROSITE" id="PS50931">
    <property type="entry name" value="HTH_LYSR"/>
    <property type="match status" value="1"/>
</dbReference>
<keyword evidence="2" id="KW-0805">Transcription regulation</keyword>
<dbReference type="SUPFAM" id="SSF53850">
    <property type="entry name" value="Periplasmic binding protein-like II"/>
    <property type="match status" value="1"/>
</dbReference>
<dbReference type="InterPro" id="IPR005119">
    <property type="entry name" value="LysR_subst-bd"/>
</dbReference>
<feature type="domain" description="HTH lysR-type" evidence="5">
    <location>
        <begin position="1"/>
        <end position="56"/>
    </location>
</feature>
<dbReference type="CDD" id="cd05466">
    <property type="entry name" value="PBP2_LTTR_substrate"/>
    <property type="match status" value="1"/>
</dbReference>
<name>A0A0J6S1E5_9HYPH</name>
<evidence type="ECO:0000256" key="3">
    <source>
        <dbReference type="ARBA" id="ARBA00023125"/>
    </source>
</evidence>
<dbReference type="PANTHER" id="PTHR30126">
    <property type="entry name" value="HTH-TYPE TRANSCRIPTIONAL REGULATOR"/>
    <property type="match status" value="1"/>
</dbReference>
<comment type="caution">
    <text evidence="6">The sequence shown here is derived from an EMBL/GenBank/DDBJ whole genome shotgun (WGS) entry which is preliminary data.</text>
</comment>
<evidence type="ECO:0000313" key="6">
    <source>
        <dbReference type="EMBL" id="KMO27363.1"/>
    </source>
</evidence>
<protein>
    <submittedName>
        <fullName evidence="6">LysR family transcriptional regulator</fullName>
    </submittedName>
</protein>
<evidence type="ECO:0000256" key="2">
    <source>
        <dbReference type="ARBA" id="ARBA00023015"/>
    </source>
</evidence>
<evidence type="ECO:0000313" key="7">
    <source>
        <dbReference type="Proteomes" id="UP000035929"/>
    </source>
</evidence>
<dbReference type="PRINTS" id="PR00039">
    <property type="entry name" value="HTHLYSR"/>
</dbReference>
<comment type="similarity">
    <text evidence="1">Belongs to the LysR transcriptional regulatory family.</text>
</comment>
<dbReference type="Gene3D" id="1.10.10.10">
    <property type="entry name" value="Winged helix-like DNA-binding domain superfamily/Winged helix DNA-binding domain"/>
    <property type="match status" value="1"/>
</dbReference>
<keyword evidence="3" id="KW-0238">DNA-binding</keyword>
<dbReference type="OrthoDB" id="7260751at2"/>
<dbReference type="AlphaFoldDB" id="A0A0J6S1E5"/>
<dbReference type="GO" id="GO:0003700">
    <property type="term" value="F:DNA-binding transcription factor activity"/>
    <property type="evidence" value="ECO:0007669"/>
    <property type="project" value="InterPro"/>
</dbReference>
<dbReference type="PANTHER" id="PTHR30126:SF40">
    <property type="entry name" value="HTH-TYPE TRANSCRIPTIONAL REGULATOR GLTR"/>
    <property type="match status" value="1"/>
</dbReference>
<dbReference type="FunFam" id="1.10.10.10:FF:000001">
    <property type="entry name" value="LysR family transcriptional regulator"/>
    <property type="match status" value="1"/>
</dbReference>
<dbReference type="Proteomes" id="UP000035929">
    <property type="component" value="Unassembled WGS sequence"/>
</dbReference>
<proteinExistence type="inferred from homology"/>
<reference evidence="6 7" key="1">
    <citation type="submission" date="2015-03" db="EMBL/GenBank/DDBJ databases">
        <title>Genome sequencing of Methylobacterium aquaticum DSM16371 type strain.</title>
        <authorList>
            <person name="Chaudhry V."/>
            <person name="Patil P.B."/>
        </authorList>
    </citation>
    <scope>NUCLEOTIDE SEQUENCE [LARGE SCALE GENOMIC DNA]</scope>
    <source>
        <strain evidence="6 7">DSM 16371</strain>
    </source>
</reference>
<dbReference type="GO" id="GO:0000976">
    <property type="term" value="F:transcription cis-regulatory region binding"/>
    <property type="evidence" value="ECO:0007669"/>
    <property type="project" value="TreeGrafter"/>
</dbReference>
<sequence length="302" mass="32941">MHQVRYFLAVAEHLNFTRAAEHLHVAQPSLTRAIQKLEDELGGPLFHRERAHTHLTELGRLMRPHLQATLGAAETAKRQAHSFRKGEMGQLTVGACSSIAAETGAPLLARVAAEIGGLALQVEIGHAPVVEEKLIAGDVDAALLAPVAGKPDSRHDRFDLHTLSEDLFCVTFAPGHRFEAASELVLEDLDSEPLIVRVGCRHEEAIATAMEARGINRIARHSCGDERWLAGLVREGLGCILWPEGVARTRSLPFRRLADLPLRHRVVLTTMAGRRHSPALAALVRQGARASLPRPRSSPDMA</sequence>
<dbReference type="Pfam" id="PF00126">
    <property type="entry name" value="HTH_1"/>
    <property type="match status" value="1"/>
</dbReference>